<dbReference type="PROSITE" id="PS50016">
    <property type="entry name" value="ZF_PHD_2"/>
    <property type="match status" value="1"/>
</dbReference>
<evidence type="ECO:0000256" key="7">
    <source>
        <dbReference type="ARBA" id="ARBA00023054"/>
    </source>
</evidence>
<dbReference type="InterPro" id="IPR013083">
    <property type="entry name" value="Znf_RING/FYVE/PHD"/>
</dbReference>
<dbReference type="SUPFAM" id="SSF47370">
    <property type="entry name" value="Bromodomain"/>
    <property type="match status" value="1"/>
</dbReference>
<dbReference type="InterPro" id="IPR018359">
    <property type="entry name" value="Bromodomain_CS"/>
</dbReference>
<evidence type="ECO:0000256" key="2">
    <source>
        <dbReference type="ARBA" id="ARBA00022553"/>
    </source>
</evidence>
<dbReference type="SMART" id="SM00249">
    <property type="entry name" value="PHD"/>
    <property type="match status" value="1"/>
</dbReference>
<evidence type="ECO:0000256" key="1">
    <source>
        <dbReference type="ARBA" id="ARBA00004123"/>
    </source>
</evidence>
<dbReference type="Gene3D" id="1.20.920.10">
    <property type="entry name" value="Bromodomain-like"/>
    <property type="match status" value="1"/>
</dbReference>
<dbReference type="PANTHER" id="PTHR46510:SF1">
    <property type="entry name" value="BROMODOMAIN ADJACENT TO ZINC FINGER DOMAIN PROTEIN 1A"/>
    <property type="match status" value="1"/>
</dbReference>
<evidence type="ECO:0000256" key="14">
    <source>
        <dbReference type="SAM" id="MobiDB-lite"/>
    </source>
</evidence>
<dbReference type="GO" id="GO:0006338">
    <property type="term" value="P:chromatin remodeling"/>
    <property type="evidence" value="ECO:0007669"/>
    <property type="project" value="InterPro"/>
</dbReference>
<dbReference type="GO" id="GO:0003677">
    <property type="term" value="F:DNA binding"/>
    <property type="evidence" value="ECO:0007669"/>
    <property type="project" value="TreeGrafter"/>
</dbReference>
<comment type="caution">
    <text evidence="17">The sequence shown here is derived from an EMBL/GenBank/DDBJ whole genome shotgun (WGS) entry which is preliminary data.</text>
</comment>
<evidence type="ECO:0000256" key="3">
    <source>
        <dbReference type="ARBA" id="ARBA00022723"/>
    </source>
</evidence>
<keyword evidence="2" id="KW-0597">Phosphoprotein</keyword>
<dbReference type="GO" id="GO:0031445">
    <property type="term" value="P:regulation of heterochromatin formation"/>
    <property type="evidence" value="ECO:0007669"/>
    <property type="project" value="TreeGrafter"/>
</dbReference>
<feature type="region of interest" description="Disordered" evidence="14">
    <location>
        <begin position="159"/>
        <end position="187"/>
    </location>
</feature>
<proteinExistence type="predicted"/>
<keyword evidence="8 12" id="KW-0103">Bromodomain</keyword>
<feature type="compositionally biased region" description="Polar residues" evidence="14">
    <location>
        <begin position="409"/>
        <end position="418"/>
    </location>
</feature>
<keyword evidence="6" id="KW-0805">Transcription regulation</keyword>
<comment type="subcellular location">
    <subcellularLocation>
        <location evidence="1">Nucleus</location>
    </subcellularLocation>
</comment>
<feature type="compositionally biased region" description="Acidic residues" evidence="14">
    <location>
        <begin position="295"/>
        <end position="318"/>
    </location>
</feature>
<keyword evidence="5" id="KW-0862">Zinc</keyword>
<feature type="region of interest" description="Disordered" evidence="14">
    <location>
        <begin position="288"/>
        <end position="421"/>
    </location>
</feature>
<dbReference type="SUPFAM" id="SSF57903">
    <property type="entry name" value="FYVE/PHD zinc finger"/>
    <property type="match status" value="1"/>
</dbReference>
<dbReference type="InterPro" id="IPR036427">
    <property type="entry name" value="Bromodomain-like_sf"/>
</dbReference>
<dbReference type="Pfam" id="PF00439">
    <property type="entry name" value="Bromodomain"/>
    <property type="match status" value="1"/>
</dbReference>
<dbReference type="InterPro" id="IPR047171">
    <property type="entry name" value="BAZ1A"/>
</dbReference>
<keyword evidence="4 13" id="KW-0863">Zinc-finger</keyword>
<dbReference type="AlphaFoldDB" id="A0A7J7K8W3"/>
<dbReference type="PRINTS" id="PR00503">
    <property type="entry name" value="BROMODOMAIN"/>
</dbReference>
<evidence type="ECO:0000256" key="13">
    <source>
        <dbReference type="PROSITE-ProRule" id="PRU00146"/>
    </source>
</evidence>
<protein>
    <recommendedName>
        <fullName evidence="11">Bromodomain adjacent to zinc finger domain protein 1A</fullName>
    </recommendedName>
</protein>
<dbReference type="GO" id="GO:0006355">
    <property type="term" value="P:regulation of DNA-templated transcription"/>
    <property type="evidence" value="ECO:0007669"/>
    <property type="project" value="TreeGrafter"/>
</dbReference>
<evidence type="ECO:0000256" key="11">
    <source>
        <dbReference type="ARBA" id="ARBA00068253"/>
    </source>
</evidence>
<evidence type="ECO:0000313" key="17">
    <source>
        <dbReference type="EMBL" id="KAF6034673.1"/>
    </source>
</evidence>
<evidence type="ECO:0000259" key="15">
    <source>
        <dbReference type="PROSITE" id="PS50014"/>
    </source>
</evidence>
<evidence type="ECO:0000256" key="4">
    <source>
        <dbReference type="ARBA" id="ARBA00022771"/>
    </source>
</evidence>
<dbReference type="SMART" id="SM00297">
    <property type="entry name" value="BROMO"/>
    <property type="match status" value="1"/>
</dbReference>
<gene>
    <name evidence="17" type="ORF">EB796_007016</name>
</gene>
<dbReference type="EMBL" id="VXIV02001024">
    <property type="protein sequence ID" value="KAF6034673.1"/>
    <property type="molecule type" value="Genomic_DNA"/>
</dbReference>
<evidence type="ECO:0000256" key="5">
    <source>
        <dbReference type="ARBA" id="ARBA00022833"/>
    </source>
</evidence>
<dbReference type="InterPro" id="IPR011011">
    <property type="entry name" value="Znf_FYVE_PHD"/>
</dbReference>
<evidence type="ECO:0000259" key="16">
    <source>
        <dbReference type="PROSITE" id="PS50016"/>
    </source>
</evidence>
<dbReference type="GO" id="GO:0008623">
    <property type="term" value="C:CHRAC"/>
    <property type="evidence" value="ECO:0007669"/>
    <property type="project" value="TreeGrafter"/>
</dbReference>
<dbReference type="GO" id="GO:0045740">
    <property type="term" value="P:positive regulation of DNA replication"/>
    <property type="evidence" value="ECO:0007669"/>
    <property type="project" value="TreeGrafter"/>
</dbReference>
<evidence type="ECO:0000256" key="9">
    <source>
        <dbReference type="ARBA" id="ARBA00023163"/>
    </source>
</evidence>
<keyword evidence="18" id="KW-1185">Reference proteome</keyword>
<keyword evidence="10" id="KW-0539">Nucleus</keyword>
<evidence type="ECO:0000256" key="8">
    <source>
        <dbReference type="ARBA" id="ARBA00023117"/>
    </source>
</evidence>
<keyword evidence="7" id="KW-0175">Coiled coil</keyword>
<feature type="region of interest" description="Disordered" evidence="14">
    <location>
        <begin position="106"/>
        <end position="125"/>
    </location>
</feature>
<feature type="domain" description="Bromo" evidence="15">
    <location>
        <begin position="442"/>
        <end position="512"/>
    </location>
</feature>
<evidence type="ECO:0000256" key="10">
    <source>
        <dbReference type="ARBA" id="ARBA00023242"/>
    </source>
</evidence>
<dbReference type="PANTHER" id="PTHR46510">
    <property type="entry name" value="BROMODOMAIN ADJACENT TO ZINC FINGER DOMAIN PROTEIN 1A"/>
    <property type="match status" value="1"/>
</dbReference>
<dbReference type="PROSITE" id="PS00633">
    <property type="entry name" value="BROMODOMAIN_1"/>
    <property type="match status" value="1"/>
</dbReference>
<dbReference type="FunFam" id="3.30.40.10:FF:000300">
    <property type="entry name" value="Bromodomain adjacent to zinc finger domain protein 1A"/>
    <property type="match status" value="1"/>
</dbReference>
<keyword evidence="9" id="KW-0804">Transcription</keyword>
<dbReference type="OrthoDB" id="332390at2759"/>
<dbReference type="InterPro" id="IPR001487">
    <property type="entry name" value="Bromodomain"/>
</dbReference>
<dbReference type="Gene3D" id="3.30.40.10">
    <property type="entry name" value="Zinc/RING finger domain, C3HC4 (zinc finger)"/>
    <property type="match status" value="1"/>
</dbReference>
<dbReference type="CDD" id="cd15627">
    <property type="entry name" value="PHD_BAZ1A"/>
    <property type="match status" value="1"/>
</dbReference>
<reference evidence="17" key="1">
    <citation type="submission" date="2020-06" db="EMBL/GenBank/DDBJ databases">
        <title>Draft genome of Bugula neritina, a colonial animal packing powerful symbionts and potential medicines.</title>
        <authorList>
            <person name="Rayko M."/>
        </authorList>
    </citation>
    <scope>NUCLEOTIDE SEQUENCE [LARGE SCALE GENOMIC DNA]</scope>
    <source>
        <strain evidence="17">Kwan_BN1</strain>
    </source>
</reference>
<dbReference type="InterPro" id="IPR019787">
    <property type="entry name" value="Znf_PHD-finger"/>
</dbReference>
<feature type="domain" description="PHD-type" evidence="16">
    <location>
        <begin position="230"/>
        <end position="280"/>
    </location>
</feature>
<dbReference type="InterPro" id="IPR001965">
    <property type="entry name" value="Znf_PHD"/>
</dbReference>
<accession>A0A7J7K8W3</accession>
<dbReference type="Pfam" id="PF00628">
    <property type="entry name" value="PHD"/>
    <property type="match status" value="1"/>
</dbReference>
<evidence type="ECO:0000313" key="18">
    <source>
        <dbReference type="Proteomes" id="UP000593567"/>
    </source>
</evidence>
<dbReference type="Proteomes" id="UP000593567">
    <property type="component" value="Unassembled WGS sequence"/>
</dbReference>
<dbReference type="GO" id="GO:0008270">
    <property type="term" value="F:zinc ion binding"/>
    <property type="evidence" value="ECO:0007669"/>
    <property type="project" value="UniProtKB-KW"/>
</dbReference>
<dbReference type="GO" id="GO:0000228">
    <property type="term" value="C:nuclear chromosome"/>
    <property type="evidence" value="ECO:0007669"/>
    <property type="project" value="TreeGrafter"/>
</dbReference>
<organism evidence="17 18">
    <name type="scientific">Bugula neritina</name>
    <name type="common">Brown bryozoan</name>
    <name type="synonym">Sertularia neritina</name>
    <dbReference type="NCBI Taxonomy" id="10212"/>
    <lineage>
        <taxon>Eukaryota</taxon>
        <taxon>Metazoa</taxon>
        <taxon>Spiralia</taxon>
        <taxon>Lophotrochozoa</taxon>
        <taxon>Bryozoa</taxon>
        <taxon>Gymnolaemata</taxon>
        <taxon>Cheilostomatida</taxon>
        <taxon>Flustrina</taxon>
        <taxon>Buguloidea</taxon>
        <taxon>Bugulidae</taxon>
        <taxon>Bugula</taxon>
    </lineage>
</organism>
<evidence type="ECO:0000256" key="12">
    <source>
        <dbReference type="PROSITE-ProRule" id="PRU00035"/>
    </source>
</evidence>
<feature type="compositionally biased region" description="Basic and acidic residues" evidence="14">
    <location>
        <begin position="174"/>
        <end position="184"/>
    </location>
</feature>
<keyword evidence="3" id="KW-0479">Metal-binding</keyword>
<dbReference type="PROSITE" id="PS01359">
    <property type="entry name" value="ZF_PHD_1"/>
    <property type="match status" value="1"/>
</dbReference>
<dbReference type="PROSITE" id="PS50014">
    <property type="entry name" value="BROMODOMAIN_2"/>
    <property type="match status" value="1"/>
</dbReference>
<name>A0A7J7K8W3_BUGNE</name>
<sequence>MDELVSALNTRGHRESTLKVKVLSRRRRLQQLSEQQPEFVLGEHSMHEMDQPVAATHQNIKSRSRIAKGLIQNTSAQESLELNLREMLLDLEERVFVGALGSLKSQGGQQGSVERSPGEWRILSPGQDDGDSLVVRDLLRALLQIQRAIEPKFLCKPLGSAETDKKKPGPKKSKKEEVAEAKDEGAEEGPQTCILDRWTDSLLNATSLSQIFLHMCTLESSIVWSKSALNARCRLCRRKGDGEKMLLCDMCDRGHHMYCLKPPVKDVPRGDWYCPECRPKQVRSRKASRRKSFYEEEESNEGEDEETQADDSVYDEETASSSEEEPKHPKIKLLRAGGSGRSSPVSLCSAKDSKSRRSRTNTPEVDSSRFRRSAAPSPEVVPAKKSKTSNRHSEGSRRQSKGSRAASPSEGSNRSSVGSARANLSEEVAQLAQCEEIVRVMVEMDDCWPFLAPVSKREVPDYYAIIKQPMDCQTILSKYKTVKYTHVSQMIADVRQMFTNCSVYNVSSSSIYKMGERLSRFFEKQLKALRLEGNSSKRSRRT</sequence>
<evidence type="ECO:0000256" key="6">
    <source>
        <dbReference type="ARBA" id="ARBA00023015"/>
    </source>
</evidence>
<dbReference type="InterPro" id="IPR019786">
    <property type="entry name" value="Zinc_finger_PHD-type_CS"/>
</dbReference>